<comment type="caution">
    <text evidence="2">The sequence shown here is derived from an EMBL/GenBank/DDBJ whole genome shotgun (WGS) entry which is preliminary data.</text>
</comment>
<feature type="non-terminal residue" evidence="2">
    <location>
        <position position="1"/>
    </location>
</feature>
<evidence type="ECO:0000313" key="2">
    <source>
        <dbReference type="EMBL" id="MED6279205.1"/>
    </source>
</evidence>
<protein>
    <submittedName>
        <fullName evidence="2">Uncharacterized protein</fullName>
    </submittedName>
</protein>
<sequence>RRHEDAETVREVNTEGKEEDFTAERGREGVRGTGIREGAFELPVAVRIFRLLCTRSPPPSPFSDVSPHCKTQTLTHTLSQHPADGPFYTHQPQGPALKTSQTHAHRALHGANFNSQLCKSSYLELLLIQADAIFIFHTFPSSGSVWILL</sequence>
<evidence type="ECO:0000256" key="1">
    <source>
        <dbReference type="SAM" id="MobiDB-lite"/>
    </source>
</evidence>
<proteinExistence type="predicted"/>
<reference evidence="2 3" key="1">
    <citation type="submission" date="2021-06" db="EMBL/GenBank/DDBJ databases">
        <authorList>
            <person name="Palmer J.M."/>
        </authorList>
    </citation>
    <scope>NUCLEOTIDE SEQUENCE [LARGE SCALE GENOMIC DNA]</scope>
    <source>
        <strain evidence="2 3">CL_MEX2019</strain>
        <tissue evidence="2">Muscle</tissue>
    </source>
</reference>
<accession>A0ABU7DXM6</accession>
<feature type="region of interest" description="Disordered" evidence="1">
    <location>
        <begin position="1"/>
        <end position="21"/>
    </location>
</feature>
<dbReference type="EMBL" id="JAHUTJ010038321">
    <property type="protein sequence ID" value="MED6279205.1"/>
    <property type="molecule type" value="Genomic_DNA"/>
</dbReference>
<evidence type="ECO:0000313" key="3">
    <source>
        <dbReference type="Proteomes" id="UP001352852"/>
    </source>
</evidence>
<keyword evidence="3" id="KW-1185">Reference proteome</keyword>
<organism evidence="2 3">
    <name type="scientific">Characodon lateralis</name>
    <dbReference type="NCBI Taxonomy" id="208331"/>
    <lineage>
        <taxon>Eukaryota</taxon>
        <taxon>Metazoa</taxon>
        <taxon>Chordata</taxon>
        <taxon>Craniata</taxon>
        <taxon>Vertebrata</taxon>
        <taxon>Euteleostomi</taxon>
        <taxon>Actinopterygii</taxon>
        <taxon>Neopterygii</taxon>
        <taxon>Teleostei</taxon>
        <taxon>Neoteleostei</taxon>
        <taxon>Acanthomorphata</taxon>
        <taxon>Ovalentaria</taxon>
        <taxon>Atherinomorphae</taxon>
        <taxon>Cyprinodontiformes</taxon>
        <taxon>Goodeidae</taxon>
        <taxon>Characodon</taxon>
    </lineage>
</organism>
<dbReference type="Proteomes" id="UP001352852">
    <property type="component" value="Unassembled WGS sequence"/>
</dbReference>
<gene>
    <name evidence="2" type="ORF">CHARACLAT_032103</name>
</gene>
<name>A0ABU7DXM6_9TELE</name>